<evidence type="ECO:0000313" key="3">
    <source>
        <dbReference type="Proteomes" id="UP000301309"/>
    </source>
</evidence>
<sequence>MAHVATVAPVTPMTQGPQDPRPRAAVAQPQAIPPQPPPRVPRPIAPERRDPSLGRLRAFPWQGDAGNCQEAME</sequence>
<dbReference type="EMBL" id="BJHW01000001">
    <property type="protein sequence ID" value="GDY51415.1"/>
    <property type="molecule type" value="Genomic_DNA"/>
</dbReference>
<feature type="region of interest" description="Disordered" evidence="1">
    <location>
        <begin position="1"/>
        <end position="73"/>
    </location>
</feature>
<evidence type="ECO:0000256" key="1">
    <source>
        <dbReference type="SAM" id="MobiDB-lite"/>
    </source>
</evidence>
<name>A0A4D4KR66_STRVO</name>
<keyword evidence="3" id="KW-1185">Reference proteome</keyword>
<evidence type="ECO:0000313" key="2">
    <source>
        <dbReference type="EMBL" id="GDY51415.1"/>
    </source>
</evidence>
<dbReference type="Proteomes" id="UP000301309">
    <property type="component" value="Unassembled WGS sequence"/>
</dbReference>
<proteinExistence type="predicted"/>
<comment type="caution">
    <text evidence="2">The sequence shown here is derived from an EMBL/GenBank/DDBJ whole genome shotgun (WGS) entry which is preliminary data.</text>
</comment>
<reference evidence="2 3" key="1">
    <citation type="journal article" date="2020" name="Int. J. Syst. Evol. Microbiol.">
        <title>Reclassification of Streptomyces castelarensis and Streptomyces sporoclivatus as later heterotypic synonyms of Streptomyces antimycoticus.</title>
        <authorList>
            <person name="Komaki H."/>
            <person name="Tamura T."/>
        </authorList>
    </citation>
    <scope>NUCLEOTIDE SEQUENCE [LARGE SCALE GENOMIC DNA]</scope>
    <source>
        <strain evidence="2 3">NBRC 13459</strain>
    </source>
</reference>
<gene>
    <name evidence="2" type="ORF">SVIO_020380</name>
</gene>
<feature type="compositionally biased region" description="Pro residues" evidence="1">
    <location>
        <begin position="31"/>
        <end position="44"/>
    </location>
</feature>
<accession>A0A4D4KR66</accession>
<organism evidence="2 3">
    <name type="scientific">Streptomyces violaceusniger</name>
    <dbReference type="NCBI Taxonomy" id="68280"/>
    <lineage>
        <taxon>Bacteria</taxon>
        <taxon>Bacillati</taxon>
        <taxon>Actinomycetota</taxon>
        <taxon>Actinomycetes</taxon>
        <taxon>Kitasatosporales</taxon>
        <taxon>Streptomycetaceae</taxon>
        <taxon>Streptomyces</taxon>
        <taxon>Streptomyces violaceusniger group</taxon>
    </lineage>
</organism>
<dbReference type="AlphaFoldDB" id="A0A4D4KR66"/>
<protein>
    <submittedName>
        <fullName evidence="2">Uncharacterized protein</fullName>
    </submittedName>
</protein>